<dbReference type="Proteomes" id="UP000365807">
    <property type="component" value="Unassembled WGS sequence"/>
</dbReference>
<name>A0A381CHJ9_CAMCO</name>
<evidence type="ECO:0000256" key="4">
    <source>
        <dbReference type="ARBA" id="ARBA00022475"/>
    </source>
</evidence>
<dbReference type="InterPro" id="IPR004776">
    <property type="entry name" value="Mem_transp_PIN-like"/>
</dbReference>
<keyword evidence="5" id="KW-0812">Transmembrane</keyword>
<dbReference type="PANTHER" id="PTHR36838:SF1">
    <property type="entry name" value="SLR1864 PROTEIN"/>
    <property type="match status" value="1"/>
</dbReference>
<evidence type="ECO:0000256" key="3">
    <source>
        <dbReference type="ARBA" id="ARBA00022448"/>
    </source>
</evidence>
<dbReference type="GO" id="GO:0055085">
    <property type="term" value="P:transmembrane transport"/>
    <property type="evidence" value="ECO:0007669"/>
    <property type="project" value="InterPro"/>
</dbReference>
<evidence type="ECO:0000256" key="1">
    <source>
        <dbReference type="ARBA" id="ARBA00004651"/>
    </source>
</evidence>
<evidence type="ECO:0000313" key="8">
    <source>
        <dbReference type="EMBL" id="EAK4358704.1"/>
    </source>
</evidence>
<gene>
    <name evidence="8" type="ORF">C6T04_07270</name>
</gene>
<evidence type="ECO:0000313" key="9">
    <source>
        <dbReference type="Proteomes" id="UP000365807"/>
    </source>
</evidence>
<evidence type="ECO:0000256" key="5">
    <source>
        <dbReference type="ARBA" id="ARBA00022692"/>
    </source>
</evidence>
<evidence type="ECO:0000256" key="6">
    <source>
        <dbReference type="ARBA" id="ARBA00022989"/>
    </source>
</evidence>
<dbReference type="GO" id="GO:0005886">
    <property type="term" value="C:plasma membrane"/>
    <property type="evidence" value="ECO:0007669"/>
    <property type="project" value="UniProtKB-SubCell"/>
</dbReference>
<comment type="subcellular location">
    <subcellularLocation>
        <location evidence="1">Cell membrane</location>
        <topology evidence="1">Multi-pass membrane protein</topology>
    </subcellularLocation>
</comment>
<comment type="caution">
    <text evidence="8">The sequence shown here is derived from an EMBL/GenBank/DDBJ whole genome shotgun (WGS) entry which is preliminary data.</text>
</comment>
<dbReference type="EMBL" id="AACGFG010000010">
    <property type="protein sequence ID" value="EAK4358704.1"/>
    <property type="molecule type" value="Genomic_DNA"/>
</dbReference>
<sequence length="303" mass="32742">MFIFSPLFTIFILLAGGYFAKRVGILKQKQARTFLDFAIVFALPCLIFDKAYHLNFDFSLVVLIFIGFFSCALAAFIVVFLGFIFNFSKATLVSMFLLSCFGNTIFVGMPIVEGIFANAQFGAEVILYDALATTLPISLLGPFILSLGSGEKVSLVANIKKILSFPPFLALLLGFLCKLISLPEFIFSPIRLFGGAATPVALFAIGLGLGFMAIKTAYKPTILVILAKMVLAPLIFVLLLKLFGFEMKASIIVAIIESATPTMTLAGAMVMKAKLDSNLAVSTVAFGVLFAFISMPILVWALA</sequence>
<keyword evidence="3" id="KW-0813">Transport</keyword>
<dbReference type="Pfam" id="PF03547">
    <property type="entry name" value="Mem_trans"/>
    <property type="match status" value="1"/>
</dbReference>
<dbReference type="Gene3D" id="1.20.1530.20">
    <property type="match status" value="1"/>
</dbReference>
<dbReference type="STRING" id="195.ATE51_02058"/>
<keyword evidence="6" id="KW-1133">Transmembrane helix</keyword>
<keyword evidence="4" id="KW-1003">Cell membrane</keyword>
<dbReference type="RefSeq" id="WP_002780325.1">
    <property type="nucleotide sequence ID" value="NZ_AANHVQ020000006.1"/>
</dbReference>
<evidence type="ECO:0000256" key="7">
    <source>
        <dbReference type="ARBA" id="ARBA00023136"/>
    </source>
</evidence>
<keyword evidence="7" id="KW-0472">Membrane</keyword>
<comment type="similarity">
    <text evidence="2">Belongs to the auxin efflux carrier (TC 2.A.69) family.</text>
</comment>
<dbReference type="OrthoDB" id="9786183at2"/>
<reference evidence="8 9" key="1">
    <citation type="submission" date="2018-06" db="EMBL/GenBank/DDBJ databases">
        <authorList>
            <consortium name="NARMS: The National Antimicrobial Resistance Monitoring System"/>
        </authorList>
    </citation>
    <scope>NUCLEOTIDE SEQUENCE [LARGE SCALE GENOMIC DNA]</scope>
    <source>
        <strain evidence="8 9">FSIS11807978</strain>
    </source>
</reference>
<evidence type="ECO:0000256" key="2">
    <source>
        <dbReference type="ARBA" id="ARBA00010145"/>
    </source>
</evidence>
<protein>
    <submittedName>
        <fullName evidence="8">AEC family transporter</fullName>
    </submittedName>
</protein>
<organism evidence="8 9">
    <name type="scientific">Campylobacter coli</name>
    <dbReference type="NCBI Taxonomy" id="195"/>
    <lineage>
        <taxon>Bacteria</taxon>
        <taxon>Pseudomonadati</taxon>
        <taxon>Campylobacterota</taxon>
        <taxon>Epsilonproteobacteria</taxon>
        <taxon>Campylobacterales</taxon>
        <taxon>Campylobacteraceae</taxon>
        <taxon>Campylobacter</taxon>
    </lineage>
</organism>
<dbReference type="PANTHER" id="PTHR36838">
    <property type="entry name" value="AUXIN EFFLUX CARRIER FAMILY PROTEIN"/>
    <property type="match status" value="1"/>
</dbReference>
<proteinExistence type="inferred from homology"/>
<accession>A0A381CHJ9</accession>
<dbReference type="AlphaFoldDB" id="A0A381CHJ9"/>
<dbReference type="InterPro" id="IPR038770">
    <property type="entry name" value="Na+/solute_symporter_sf"/>
</dbReference>